<feature type="compositionally biased region" description="Basic and acidic residues" evidence="1">
    <location>
        <begin position="108"/>
        <end position="123"/>
    </location>
</feature>
<dbReference type="GeneID" id="87943646"/>
<feature type="region of interest" description="Disordered" evidence="1">
    <location>
        <begin position="82"/>
        <end position="133"/>
    </location>
</feature>
<accession>A0AAX4IFK7</accession>
<organism evidence="2 3">
    <name type="scientific">Colletotrichum destructivum</name>
    <dbReference type="NCBI Taxonomy" id="34406"/>
    <lineage>
        <taxon>Eukaryota</taxon>
        <taxon>Fungi</taxon>
        <taxon>Dikarya</taxon>
        <taxon>Ascomycota</taxon>
        <taxon>Pezizomycotina</taxon>
        <taxon>Sordariomycetes</taxon>
        <taxon>Hypocreomycetidae</taxon>
        <taxon>Glomerellales</taxon>
        <taxon>Glomerellaceae</taxon>
        <taxon>Colletotrichum</taxon>
        <taxon>Colletotrichum destructivum species complex</taxon>
    </lineage>
</organism>
<reference evidence="3" key="1">
    <citation type="journal article" date="2023" name="bioRxiv">
        <title>Complete genome of the Medicago anthracnose fungus, Colletotrichum destructivum, reveals a mini-chromosome-like region within a core chromosome.</title>
        <authorList>
            <person name="Lapalu N."/>
            <person name="Simon A."/>
            <person name="Lu A."/>
            <person name="Plaumann P.-L."/>
            <person name="Amselem J."/>
            <person name="Pigne S."/>
            <person name="Auger A."/>
            <person name="Koch C."/>
            <person name="Dallery J.-F."/>
            <person name="O'Connell R.J."/>
        </authorList>
    </citation>
    <scope>NUCLEOTIDE SEQUENCE [LARGE SCALE GENOMIC DNA]</scope>
    <source>
        <strain evidence="3">CBS 520.97</strain>
    </source>
</reference>
<protein>
    <submittedName>
        <fullName evidence="2">Uncharacterized protein</fullName>
    </submittedName>
</protein>
<proteinExistence type="predicted"/>
<keyword evidence="3" id="KW-1185">Reference proteome</keyword>
<dbReference type="Proteomes" id="UP001322277">
    <property type="component" value="Chromosome 4"/>
</dbReference>
<dbReference type="KEGG" id="cdet:87943646"/>
<evidence type="ECO:0000256" key="1">
    <source>
        <dbReference type="SAM" id="MobiDB-lite"/>
    </source>
</evidence>
<dbReference type="AlphaFoldDB" id="A0AAX4IFK7"/>
<gene>
    <name evidence="2" type="ORF">CDEST_07143</name>
</gene>
<dbReference type="RefSeq" id="XP_062779353.1">
    <property type="nucleotide sequence ID" value="XM_062923302.1"/>
</dbReference>
<feature type="compositionally biased region" description="Pro residues" evidence="1">
    <location>
        <begin position="87"/>
        <end position="100"/>
    </location>
</feature>
<evidence type="ECO:0000313" key="2">
    <source>
        <dbReference type="EMBL" id="WQF82129.1"/>
    </source>
</evidence>
<dbReference type="EMBL" id="CP137308">
    <property type="protein sequence ID" value="WQF82129.1"/>
    <property type="molecule type" value="Genomic_DNA"/>
</dbReference>
<sequence length="133" mass="14700">MPNHAIATHAGHLGYPESWKASTMREWALLGFLNVLDSWGGKRMGGLARPITDDEHTASALRLTCWLDPSLSIARHNSVRESVKTPFDPPIDLRPPPPLPSSCIRPESLLRQDTRQTTRRADKNAMAVGHDTG</sequence>
<name>A0AAX4IFK7_9PEZI</name>
<evidence type="ECO:0000313" key="3">
    <source>
        <dbReference type="Proteomes" id="UP001322277"/>
    </source>
</evidence>